<dbReference type="InterPro" id="IPR023393">
    <property type="entry name" value="START-like_dom_sf"/>
</dbReference>
<dbReference type="Gene3D" id="3.30.530.20">
    <property type="match status" value="2"/>
</dbReference>
<evidence type="ECO:0000313" key="4">
    <source>
        <dbReference type="Proteomes" id="UP001165488"/>
    </source>
</evidence>
<reference evidence="3" key="1">
    <citation type="submission" date="2022-03" db="EMBL/GenBank/DDBJ databases">
        <title>De novo assembled genomes of Belliella spp. (Cyclobacteriaceae) strains.</title>
        <authorList>
            <person name="Szabo A."/>
            <person name="Korponai K."/>
            <person name="Felfoldi T."/>
        </authorList>
    </citation>
    <scope>NUCLEOTIDE SEQUENCE</scope>
    <source>
        <strain evidence="3">DSM 107340</strain>
    </source>
</reference>
<feature type="domain" description="Activator of Hsp90 ATPase homologue 1/2-like C-terminal" evidence="2">
    <location>
        <begin position="150"/>
        <end position="286"/>
    </location>
</feature>
<dbReference type="RefSeq" id="WP_241274686.1">
    <property type="nucleotide sequence ID" value="NZ_JAKZGS010000006.1"/>
</dbReference>
<sequence length="288" mass="33483">MQTLINISSKVYAPMFQVWRAWTLPIHIVNWNFASDTWHCPSAEIDLVPGGKFNYKMAAKDGSMEFDFHGIFDEINESESIAYTLGDTRKVWVNFEQHEDHVLVTEKFEAEQENSSEMQKNGWQAILNNFKSYTESLTKMELLNFQININAAVEKVYDTMLADETYRKWTSAFHPSSFYRGKWEEGEKMIFLGLDEKGNEGGMVSRIKKLIPNEIVSIEHYGIFDKGKEILDGPEVIGWIGAIEEYQFESQNNQTTLKVKLDSNLEHKEYFEEAWPKALEILKSLYEQ</sequence>
<organism evidence="3 4">
    <name type="scientific">Belliella calami</name>
    <dbReference type="NCBI Taxonomy" id="2923436"/>
    <lineage>
        <taxon>Bacteria</taxon>
        <taxon>Pseudomonadati</taxon>
        <taxon>Bacteroidota</taxon>
        <taxon>Cytophagia</taxon>
        <taxon>Cytophagales</taxon>
        <taxon>Cyclobacteriaceae</taxon>
        <taxon>Belliella</taxon>
    </lineage>
</organism>
<dbReference type="Proteomes" id="UP001165488">
    <property type="component" value="Unassembled WGS sequence"/>
</dbReference>
<evidence type="ECO:0000259" key="2">
    <source>
        <dbReference type="Pfam" id="PF08327"/>
    </source>
</evidence>
<comment type="caution">
    <text evidence="3">The sequence shown here is derived from an EMBL/GenBank/DDBJ whole genome shotgun (WGS) entry which is preliminary data.</text>
</comment>
<protein>
    <submittedName>
        <fullName evidence="3">SRPBCC domain-containing protein</fullName>
    </submittedName>
</protein>
<evidence type="ECO:0000256" key="1">
    <source>
        <dbReference type="ARBA" id="ARBA00006817"/>
    </source>
</evidence>
<proteinExistence type="inferred from homology"/>
<accession>A0ABS9UNG7</accession>
<comment type="similarity">
    <text evidence="1">Belongs to the AHA1 family.</text>
</comment>
<keyword evidence="4" id="KW-1185">Reference proteome</keyword>
<evidence type="ECO:0000313" key="3">
    <source>
        <dbReference type="EMBL" id="MCH7398171.1"/>
    </source>
</evidence>
<dbReference type="Pfam" id="PF08327">
    <property type="entry name" value="AHSA1"/>
    <property type="match status" value="2"/>
</dbReference>
<feature type="domain" description="Activator of Hsp90 ATPase homologue 1/2-like C-terminal" evidence="2">
    <location>
        <begin position="13"/>
        <end position="134"/>
    </location>
</feature>
<gene>
    <name evidence="3" type="ORF">MM236_09235</name>
</gene>
<dbReference type="SUPFAM" id="SSF55961">
    <property type="entry name" value="Bet v1-like"/>
    <property type="match status" value="2"/>
</dbReference>
<dbReference type="InterPro" id="IPR013538">
    <property type="entry name" value="ASHA1/2-like_C"/>
</dbReference>
<name>A0ABS9UNG7_9BACT</name>
<dbReference type="EMBL" id="JAKZGS010000006">
    <property type="protein sequence ID" value="MCH7398171.1"/>
    <property type="molecule type" value="Genomic_DNA"/>
</dbReference>
<dbReference type="CDD" id="cd07814">
    <property type="entry name" value="SRPBCC_CalC_Aha1-like"/>
    <property type="match status" value="1"/>
</dbReference>